<evidence type="ECO:0000313" key="2">
    <source>
        <dbReference type="EMBL" id="RWR96942.1"/>
    </source>
</evidence>
<organism evidence="2 3">
    <name type="scientific">Cinnamomum micranthum f. kanehirae</name>
    <dbReference type="NCBI Taxonomy" id="337451"/>
    <lineage>
        <taxon>Eukaryota</taxon>
        <taxon>Viridiplantae</taxon>
        <taxon>Streptophyta</taxon>
        <taxon>Embryophyta</taxon>
        <taxon>Tracheophyta</taxon>
        <taxon>Spermatophyta</taxon>
        <taxon>Magnoliopsida</taxon>
        <taxon>Magnoliidae</taxon>
        <taxon>Laurales</taxon>
        <taxon>Lauraceae</taxon>
        <taxon>Cinnamomum</taxon>
    </lineage>
</organism>
<feature type="compositionally biased region" description="Basic and acidic residues" evidence="1">
    <location>
        <begin position="165"/>
        <end position="176"/>
    </location>
</feature>
<proteinExistence type="predicted"/>
<dbReference type="PANTHER" id="PTHR34278">
    <property type="entry name" value="PROTEIN THI031, PUTATIVE-RELATED"/>
    <property type="match status" value="1"/>
</dbReference>
<feature type="compositionally biased region" description="Basic and acidic residues" evidence="1">
    <location>
        <begin position="15"/>
        <end position="24"/>
    </location>
</feature>
<evidence type="ECO:0000313" key="3">
    <source>
        <dbReference type="Proteomes" id="UP000283530"/>
    </source>
</evidence>
<dbReference type="OrthoDB" id="663108at2759"/>
<reference evidence="2 3" key="1">
    <citation type="journal article" date="2019" name="Nat. Plants">
        <title>Stout camphor tree genome fills gaps in understanding of flowering plant genome evolution.</title>
        <authorList>
            <person name="Chaw S.M."/>
            <person name="Liu Y.C."/>
            <person name="Wu Y.W."/>
            <person name="Wang H.Y."/>
            <person name="Lin C.I."/>
            <person name="Wu C.S."/>
            <person name="Ke H.M."/>
            <person name="Chang L.Y."/>
            <person name="Hsu C.Y."/>
            <person name="Yang H.T."/>
            <person name="Sudianto E."/>
            <person name="Hsu M.H."/>
            <person name="Wu K.P."/>
            <person name="Wang L.N."/>
            <person name="Leebens-Mack J.H."/>
            <person name="Tsai I.J."/>
        </authorList>
    </citation>
    <scope>NUCLEOTIDE SEQUENCE [LARGE SCALE GENOMIC DNA]</scope>
    <source>
        <strain evidence="3">cv. Chaw 1501</strain>
        <tissue evidence="2">Young leaves</tissue>
    </source>
</reference>
<feature type="region of interest" description="Disordered" evidence="1">
    <location>
        <begin position="1"/>
        <end position="24"/>
    </location>
</feature>
<dbReference type="PANTHER" id="PTHR34278:SF1">
    <property type="entry name" value="PROTEIN THI031, PUTATIVE-RELATED"/>
    <property type="match status" value="1"/>
</dbReference>
<evidence type="ECO:0000256" key="1">
    <source>
        <dbReference type="SAM" id="MobiDB-lite"/>
    </source>
</evidence>
<dbReference type="EMBL" id="QPKB01000012">
    <property type="protein sequence ID" value="RWR96942.1"/>
    <property type="molecule type" value="Genomic_DNA"/>
</dbReference>
<keyword evidence="3" id="KW-1185">Reference proteome</keyword>
<comment type="caution">
    <text evidence="2">The sequence shown here is derived from an EMBL/GenBank/DDBJ whole genome shotgun (WGS) entry which is preliminary data.</text>
</comment>
<name>A0A3S3PSQ5_9MAGN</name>
<dbReference type="Proteomes" id="UP000283530">
    <property type="component" value="Unassembled WGS sequence"/>
</dbReference>
<protein>
    <submittedName>
        <fullName evidence="2">B3 DNA binding domain-containing protein</fullName>
    </submittedName>
</protein>
<dbReference type="AlphaFoldDB" id="A0A3S3PSQ5"/>
<feature type="region of interest" description="Disordered" evidence="1">
    <location>
        <begin position="136"/>
        <end position="176"/>
    </location>
</feature>
<sequence>MREGSQHGMVRNHASKTEKRMREGRQHGMVRNYMVLPPPCYPRPKSKVVNGFTSPPTACIYTKMPTKPTIHSKFTGCCRKSGCPGCHSRPPCKSKDKTKGTHKLKSYDVTLNHRLIEWRVVDKGLGLNFDEMDGQMDDDLDHVTDDPSPTMVDEEVRPGGTNINGDDKDLHEVGLV</sequence>
<gene>
    <name evidence="2" type="ORF">CKAN_02634700</name>
</gene>
<accession>A0A3S3PSQ5</accession>